<gene>
    <name evidence="6" type="ORF">LVY72_01660</name>
</gene>
<feature type="domain" description="HTH luxR-type" evidence="4">
    <location>
        <begin position="152"/>
        <end position="217"/>
    </location>
</feature>
<dbReference type="SMART" id="SM00421">
    <property type="entry name" value="HTH_LUXR"/>
    <property type="match status" value="1"/>
</dbReference>
<keyword evidence="1 3" id="KW-0597">Phosphoprotein</keyword>
<proteinExistence type="predicted"/>
<dbReference type="CDD" id="cd06170">
    <property type="entry name" value="LuxR_C_like"/>
    <property type="match status" value="1"/>
</dbReference>
<dbReference type="SMART" id="SM00448">
    <property type="entry name" value="REC"/>
    <property type="match status" value="1"/>
</dbReference>
<dbReference type="InterPro" id="IPR016032">
    <property type="entry name" value="Sig_transdc_resp-reg_C-effctor"/>
</dbReference>
<keyword evidence="7" id="KW-1185">Reference proteome</keyword>
<dbReference type="RefSeq" id="WP_237817709.1">
    <property type="nucleotide sequence ID" value="NZ_JAKLTQ010000001.1"/>
</dbReference>
<dbReference type="SUPFAM" id="SSF46894">
    <property type="entry name" value="C-terminal effector domain of the bipartite response regulators"/>
    <property type="match status" value="1"/>
</dbReference>
<dbReference type="PROSITE" id="PS50110">
    <property type="entry name" value="RESPONSE_REGULATORY"/>
    <property type="match status" value="1"/>
</dbReference>
<sequence length="225" mass="23490">MKSEAASEDSPAQARVVVVDDHTTFAELLAQALNRETDLVHVGNAGSAGAAIELCREARPDVVVMDYHLPDGNGLDAAGAILQDAPQTRIIVLTGNPTPEILGRAAGSGICGFLPKDGSLRTLLDAVRFARPGSMVVHPSLLAAQQGAPPVPQPGNGVLTARERQVLALMAAGHDVRANARLLGISENTCRGYVKAILGKLGAHTQLEAVAIARTRRLLPEQPDA</sequence>
<evidence type="ECO:0000313" key="7">
    <source>
        <dbReference type="Proteomes" id="UP001165368"/>
    </source>
</evidence>
<evidence type="ECO:0000256" key="2">
    <source>
        <dbReference type="ARBA" id="ARBA00023125"/>
    </source>
</evidence>
<evidence type="ECO:0000259" key="5">
    <source>
        <dbReference type="PROSITE" id="PS50110"/>
    </source>
</evidence>
<feature type="modified residue" description="4-aspartylphosphate" evidence="3">
    <location>
        <position position="66"/>
    </location>
</feature>
<feature type="domain" description="Response regulatory" evidence="5">
    <location>
        <begin position="15"/>
        <end position="131"/>
    </location>
</feature>
<evidence type="ECO:0000256" key="3">
    <source>
        <dbReference type="PROSITE-ProRule" id="PRU00169"/>
    </source>
</evidence>
<comment type="caution">
    <text evidence="6">The sequence shown here is derived from an EMBL/GenBank/DDBJ whole genome shotgun (WGS) entry which is preliminary data.</text>
</comment>
<dbReference type="EMBL" id="JAKLTQ010000001">
    <property type="protein sequence ID" value="MCG2620612.1"/>
    <property type="molecule type" value="Genomic_DNA"/>
</dbReference>
<protein>
    <submittedName>
        <fullName evidence="6">Response regulator transcription factor</fullName>
    </submittedName>
</protein>
<dbReference type="CDD" id="cd17535">
    <property type="entry name" value="REC_NarL-like"/>
    <property type="match status" value="1"/>
</dbReference>
<dbReference type="InterPro" id="IPR039420">
    <property type="entry name" value="WalR-like"/>
</dbReference>
<dbReference type="SUPFAM" id="SSF52172">
    <property type="entry name" value="CheY-like"/>
    <property type="match status" value="1"/>
</dbReference>
<dbReference type="Proteomes" id="UP001165368">
    <property type="component" value="Unassembled WGS sequence"/>
</dbReference>
<dbReference type="InterPro" id="IPR000792">
    <property type="entry name" value="Tscrpt_reg_LuxR_C"/>
</dbReference>
<keyword evidence="2" id="KW-0238">DNA-binding</keyword>
<evidence type="ECO:0000313" key="6">
    <source>
        <dbReference type="EMBL" id="MCG2620612.1"/>
    </source>
</evidence>
<dbReference type="PANTHER" id="PTHR43214:SF42">
    <property type="entry name" value="TRANSCRIPTIONAL REGULATORY PROTEIN DESR"/>
    <property type="match status" value="1"/>
</dbReference>
<dbReference type="InterPro" id="IPR058245">
    <property type="entry name" value="NreC/VraR/RcsB-like_REC"/>
</dbReference>
<dbReference type="InterPro" id="IPR001789">
    <property type="entry name" value="Sig_transdc_resp-reg_receiver"/>
</dbReference>
<evidence type="ECO:0000259" key="4">
    <source>
        <dbReference type="PROSITE" id="PS50043"/>
    </source>
</evidence>
<name>A0ABS9L1T8_9MICC</name>
<dbReference type="InterPro" id="IPR011006">
    <property type="entry name" value="CheY-like_superfamily"/>
</dbReference>
<dbReference type="Pfam" id="PF00196">
    <property type="entry name" value="GerE"/>
    <property type="match status" value="1"/>
</dbReference>
<reference evidence="6" key="1">
    <citation type="submission" date="2022-01" db="EMBL/GenBank/DDBJ databases">
        <authorList>
            <person name="Jo J.-H."/>
            <person name="Im W.-T."/>
        </authorList>
    </citation>
    <scope>NUCLEOTIDE SEQUENCE</scope>
    <source>
        <strain evidence="6">I2-34</strain>
    </source>
</reference>
<dbReference type="Pfam" id="PF00072">
    <property type="entry name" value="Response_reg"/>
    <property type="match status" value="1"/>
</dbReference>
<dbReference type="PROSITE" id="PS50043">
    <property type="entry name" value="HTH_LUXR_2"/>
    <property type="match status" value="1"/>
</dbReference>
<evidence type="ECO:0000256" key="1">
    <source>
        <dbReference type="ARBA" id="ARBA00022553"/>
    </source>
</evidence>
<accession>A0ABS9L1T8</accession>
<dbReference type="PRINTS" id="PR00038">
    <property type="entry name" value="HTHLUXR"/>
</dbReference>
<dbReference type="PANTHER" id="PTHR43214">
    <property type="entry name" value="TWO-COMPONENT RESPONSE REGULATOR"/>
    <property type="match status" value="1"/>
</dbReference>
<organism evidence="6 7">
    <name type="scientific">Arthrobacter hankyongi</name>
    <dbReference type="NCBI Taxonomy" id="2904801"/>
    <lineage>
        <taxon>Bacteria</taxon>
        <taxon>Bacillati</taxon>
        <taxon>Actinomycetota</taxon>
        <taxon>Actinomycetes</taxon>
        <taxon>Micrococcales</taxon>
        <taxon>Micrococcaceae</taxon>
        <taxon>Arthrobacter</taxon>
    </lineage>
</organism>
<dbReference type="Gene3D" id="3.40.50.2300">
    <property type="match status" value="1"/>
</dbReference>